<feature type="region of interest" description="Disordered" evidence="7">
    <location>
        <begin position="247"/>
        <end position="433"/>
    </location>
</feature>
<reference evidence="10" key="1">
    <citation type="submission" date="2022-10" db="EMBL/GenBank/DDBJ databases">
        <title>The WGS of Solirubrobacter ginsenosidimutans DSM 21036.</title>
        <authorList>
            <person name="Jiang Z."/>
        </authorList>
    </citation>
    <scope>NUCLEOTIDE SEQUENCE</scope>
    <source>
        <strain evidence="10">DSM 21036</strain>
    </source>
</reference>
<dbReference type="InterPro" id="IPR013324">
    <property type="entry name" value="RNA_pol_sigma_r3/r4-like"/>
</dbReference>
<accession>A0A9X3N0E5</accession>
<evidence type="ECO:0000256" key="4">
    <source>
        <dbReference type="ARBA" id="ARBA00023125"/>
    </source>
</evidence>
<dbReference type="PROSITE" id="PS01063">
    <property type="entry name" value="SIGMA70_ECF"/>
    <property type="match status" value="1"/>
</dbReference>
<dbReference type="Gene3D" id="1.10.1740.10">
    <property type="match status" value="1"/>
</dbReference>
<dbReference type="NCBIfam" id="TIGR02937">
    <property type="entry name" value="sigma70-ECF"/>
    <property type="match status" value="1"/>
</dbReference>
<dbReference type="SUPFAM" id="SSF88946">
    <property type="entry name" value="Sigma2 domain of RNA polymerase sigma factors"/>
    <property type="match status" value="1"/>
</dbReference>
<name>A0A9X3N0E5_9ACTN</name>
<dbReference type="InterPro" id="IPR013249">
    <property type="entry name" value="RNA_pol_sigma70_r4_t2"/>
</dbReference>
<evidence type="ECO:0000256" key="1">
    <source>
        <dbReference type="ARBA" id="ARBA00010641"/>
    </source>
</evidence>
<dbReference type="Pfam" id="PF04542">
    <property type="entry name" value="Sigma70_r2"/>
    <property type="match status" value="1"/>
</dbReference>
<feature type="domain" description="RNA polymerase sigma-70 region 2" evidence="8">
    <location>
        <begin position="32"/>
        <end position="97"/>
    </location>
</feature>
<feature type="domain" description="RNA polymerase sigma factor 70 region 4 type 2" evidence="9">
    <location>
        <begin position="126"/>
        <end position="174"/>
    </location>
</feature>
<feature type="compositionally biased region" description="Basic and acidic residues" evidence="7">
    <location>
        <begin position="320"/>
        <end position="338"/>
    </location>
</feature>
<feature type="compositionally biased region" description="Low complexity" evidence="7">
    <location>
        <begin position="260"/>
        <end position="283"/>
    </location>
</feature>
<sequence length="433" mass="44696">MSRTSAVLLRTQSDERLVALARAGHERAFETIVRRYRRPLLAACRRMVNDGRAEDVLQQALLSAWSGLRRGDDVRDLRAWLFRIMRNAALSHRRRAGHAGAQLVETLSMAASPQEEAERREVVQETLETIAALPPRQREALLRIAVQGASQDEVAEDLGVSRIAVRQLVHRARTSVRAAATALLPFPLIGWAAGAGSGESLSLRIASLITGAGSAGAAATFAKAGVVAGVAATAVGAPALVEHRPPASRMVQARPAQTHAPRPAATPEPEAATVAVSTAAPAPRKAPPAPAASRRHRAVVQVSQPGTSGRRVSSGAGPRRASEHDDGAASKPRDAAERDEVELPTSGRTQGHQGDDDETTSGGGDEGESSTSGGGDGERTASGGGDEGETSTSGGGEGERRRVAPGATPTAQPAATDDAAPSHDDGGSGGDSD</sequence>
<evidence type="ECO:0000256" key="6">
    <source>
        <dbReference type="RuleBase" id="RU000716"/>
    </source>
</evidence>
<dbReference type="SUPFAM" id="SSF88659">
    <property type="entry name" value="Sigma3 and sigma4 domains of RNA polymerase sigma factors"/>
    <property type="match status" value="1"/>
</dbReference>
<dbReference type="InterPro" id="IPR013325">
    <property type="entry name" value="RNA_pol_sigma_r2"/>
</dbReference>
<dbReference type="Proteomes" id="UP001149140">
    <property type="component" value="Unassembled WGS sequence"/>
</dbReference>
<keyword evidence="4 6" id="KW-0238">DNA-binding</keyword>
<organism evidence="10 11">
    <name type="scientific">Solirubrobacter ginsenosidimutans</name>
    <dbReference type="NCBI Taxonomy" id="490573"/>
    <lineage>
        <taxon>Bacteria</taxon>
        <taxon>Bacillati</taxon>
        <taxon>Actinomycetota</taxon>
        <taxon>Thermoleophilia</taxon>
        <taxon>Solirubrobacterales</taxon>
        <taxon>Solirubrobacteraceae</taxon>
        <taxon>Solirubrobacter</taxon>
    </lineage>
</organism>
<evidence type="ECO:0000256" key="7">
    <source>
        <dbReference type="SAM" id="MobiDB-lite"/>
    </source>
</evidence>
<dbReference type="InterPro" id="IPR000838">
    <property type="entry name" value="RNA_pol_sigma70_ECF_CS"/>
</dbReference>
<gene>
    <name evidence="10" type="ORF">OM076_38195</name>
</gene>
<dbReference type="Gene3D" id="1.10.10.10">
    <property type="entry name" value="Winged helix-like DNA-binding domain superfamily/Winged helix DNA-binding domain"/>
    <property type="match status" value="1"/>
</dbReference>
<dbReference type="GO" id="GO:0016987">
    <property type="term" value="F:sigma factor activity"/>
    <property type="evidence" value="ECO:0007669"/>
    <property type="project" value="UniProtKB-KW"/>
</dbReference>
<dbReference type="InterPro" id="IPR039425">
    <property type="entry name" value="RNA_pol_sigma-70-like"/>
</dbReference>
<dbReference type="PANTHER" id="PTHR43133">
    <property type="entry name" value="RNA POLYMERASE ECF-TYPE SIGMA FACTO"/>
    <property type="match status" value="1"/>
</dbReference>
<keyword evidence="5 6" id="KW-0804">Transcription</keyword>
<feature type="compositionally biased region" description="Polar residues" evidence="7">
    <location>
        <begin position="301"/>
        <end position="311"/>
    </location>
</feature>
<comment type="caution">
    <text evidence="10">The sequence shown here is derived from an EMBL/GenBank/DDBJ whole genome shotgun (WGS) entry which is preliminary data.</text>
</comment>
<keyword evidence="11" id="KW-1185">Reference proteome</keyword>
<dbReference type="AlphaFoldDB" id="A0A9X3N0E5"/>
<comment type="similarity">
    <text evidence="1 6">Belongs to the sigma-70 factor family. ECF subfamily.</text>
</comment>
<dbReference type="GO" id="GO:0006352">
    <property type="term" value="P:DNA-templated transcription initiation"/>
    <property type="evidence" value="ECO:0007669"/>
    <property type="project" value="InterPro"/>
</dbReference>
<keyword evidence="2 6" id="KW-0805">Transcription regulation</keyword>
<evidence type="ECO:0000256" key="2">
    <source>
        <dbReference type="ARBA" id="ARBA00023015"/>
    </source>
</evidence>
<dbReference type="RefSeq" id="WP_270045419.1">
    <property type="nucleotide sequence ID" value="NZ_JAPDOD010000059.1"/>
</dbReference>
<dbReference type="InterPro" id="IPR036388">
    <property type="entry name" value="WH-like_DNA-bd_sf"/>
</dbReference>
<protein>
    <recommendedName>
        <fullName evidence="6">RNA polymerase sigma factor</fullName>
    </recommendedName>
</protein>
<proteinExistence type="inferred from homology"/>
<evidence type="ECO:0000313" key="10">
    <source>
        <dbReference type="EMBL" id="MDA0166159.1"/>
    </source>
</evidence>
<dbReference type="InterPro" id="IPR007627">
    <property type="entry name" value="RNA_pol_sigma70_r2"/>
</dbReference>
<dbReference type="EMBL" id="JAPDOD010000059">
    <property type="protein sequence ID" value="MDA0166159.1"/>
    <property type="molecule type" value="Genomic_DNA"/>
</dbReference>
<dbReference type="Pfam" id="PF08281">
    <property type="entry name" value="Sigma70_r4_2"/>
    <property type="match status" value="1"/>
</dbReference>
<evidence type="ECO:0000313" key="11">
    <source>
        <dbReference type="Proteomes" id="UP001149140"/>
    </source>
</evidence>
<keyword evidence="3 6" id="KW-0731">Sigma factor</keyword>
<dbReference type="GO" id="GO:0003677">
    <property type="term" value="F:DNA binding"/>
    <property type="evidence" value="ECO:0007669"/>
    <property type="project" value="UniProtKB-KW"/>
</dbReference>
<dbReference type="InterPro" id="IPR014284">
    <property type="entry name" value="RNA_pol_sigma-70_dom"/>
</dbReference>
<evidence type="ECO:0000256" key="5">
    <source>
        <dbReference type="ARBA" id="ARBA00023163"/>
    </source>
</evidence>
<feature type="compositionally biased region" description="Low complexity" evidence="7">
    <location>
        <begin position="404"/>
        <end position="419"/>
    </location>
</feature>
<evidence type="ECO:0000256" key="3">
    <source>
        <dbReference type="ARBA" id="ARBA00023082"/>
    </source>
</evidence>
<dbReference type="PANTHER" id="PTHR43133:SF25">
    <property type="entry name" value="RNA POLYMERASE SIGMA FACTOR RFAY-RELATED"/>
    <property type="match status" value="1"/>
</dbReference>
<dbReference type="CDD" id="cd06171">
    <property type="entry name" value="Sigma70_r4"/>
    <property type="match status" value="1"/>
</dbReference>
<dbReference type="GO" id="GO:0006950">
    <property type="term" value="P:response to stress"/>
    <property type="evidence" value="ECO:0007669"/>
    <property type="project" value="UniProtKB-ARBA"/>
</dbReference>
<evidence type="ECO:0000259" key="9">
    <source>
        <dbReference type="Pfam" id="PF08281"/>
    </source>
</evidence>
<evidence type="ECO:0000259" key="8">
    <source>
        <dbReference type="Pfam" id="PF04542"/>
    </source>
</evidence>